<dbReference type="EMBL" id="BTPD01000008">
    <property type="protein sequence ID" value="GMQ29998.1"/>
    <property type="molecule type" value="Genomic_DNA"/>
</dbReference>
<evidence type="ECO:0000313" key="5">
    <source>
        <dbReference type="Proteomes" id="UP001338309"/>
    </source>
</evidence>
<gene>
    <name evidence="4" type="ORF">Aconfl_26410</name>
</gene>
<dbReference type="InterPro" id="IPR020287">
    <property type="entry name" value="Tail_sheath_C"/>
</dbReference>
<name>A0ABQ6PPU4_9BACT</name>
<dbReference type="InterPro" id="IPR052042">
    <property type="entry name" value="Tail_sheath_structural"/>
</dbReference>
<comment type="caution">
    <text evidence="4">The sequence shown here is derived from an EMBL/GenBank/DDBJ whole genome shotgun (WGS) entry which is preliminary data.</text>
</comment>
<sequence length="480" mass="52044">MSNFTTPGVYIQEISTLPASIAAVETAIPAFIGHTQKADGGALRVPTRISSMLEYEAIFGGPNLEGISVSIQDTFTGLDGQPATLQTRKITASLSGSPSPFKMYPSLRHYFDNGGGPCYIVSVNTYSSNPTNDGPTVLGSLRHGLAMLEKVDEPTLIVFPDYMTVASFQPVYTDALAQCDKLQDRFVILDVKENTTNPFQDAVNFRNNGIGSGNLKYGAAYYPNLKTSYSYGFNPSAVILAQSHEYKGLGTSNPVISNTLNGVTLASLEATDPSLHRAIFAEINKLKVDLPPSPAVAGVYARVDSQRGVWKAPANEDIRGVVGPAVKITNEQQASLNVDASSGKSINAIRTFTGKGTLIWGARTLAGNDNEWRYVPVRRLFIFIEESVKKATEFVVFEPNDANTWLRVKTMIENFLSKLWRDGALAGAKPEDAFFVKVGLGVTMTAQDILEGRMNVEIGLAAVRPAEFIILKFSHKLQEA</sequence>
<dbReference type="InterPro" id="IPR035089">
    <property type="entry name" value="Phage_sheath_subtilisin"/>
</dbReference>
<dbReference type="Pfam" id="PF04984">
    <property type="entry name" value="Phage_sheath_1"/>
    <property type="match status" value="1"/>
</dbReference>
<dbReference type="Pfam" id="PF17482">
    <property type="entry name" value="Phage_sheath_1C"/>
    <property type="match status" value="1"/>
</dbReference>
<keyword evidence="5" id="KW-1185">Reference proteome</keyword>
<evidence type="ECO:0000259" key="3">
    <source>
        <dbReference type="Pfam" id="PF17482"/>
    </source>
</evidence>
<comment type="similarity">
    <text evidence="1">Belongs to the myoviridae tail sheath protein family.</text>
</comment>
<proteinExistence type="inferred from homology"/>
<accession>A0ABQ6PPU4</accession>
<dbReference type="PANTHER" id="PTHR35861">
    <property type="match status" value="1"/>
</dbReference>
<dbReference type="Proteomes" id="UP001338309">
    <property type="component" value="Unassembled WGS sequence"/>
</dbReference>
<dbReference type="Gene3D" id="3.40.50.11780">
    <property type="match status" value="1"/>
</dbReference>
<feature type="domain" description="Tail sheath protein C-terminal" evidence="3">
    <location>
        <begin position="369"/>
        <end position="473"/>
    </location>
</feature>
<evidence type="ECO:0008006" key="6">
    <source>
        <dbReference type="Google" id="ProtNLM"/>
    </source>
</evidence>
<feature type="domain" description="Tail sheath protein subtilisin-like" evidence="2">
    <location>
        <begin position="152"/>
        <end position="365"/>
    </location>
</feature>
<dbReference type="PANTHER" id="PTHR35861:SF1">
    <property type="entry name" value="PHAGE TAIL SHEATH PROTEIN"/>
    <property type="match status" value="1"/>
</dbReference>
<protein>
    <recommendedName>
        <fullName evidence="6">Phage tail sheath family protein</fullName>
    </recommendedName>
</protein>
<dbReference type="RefSeq" id="WP_338224709.1">
    <property type="nucleotide sequence ID" value="NZ_BTPD01000008.1"/>
</dbReference>
<evidence type="ECO:0000259" key="2">
    <source>
        <dbReference type="Pfam" id="PF04984"/>
    </source>
</evidence>
<organism evidence="4 5">
    <name type="scientific">Algoriphagus confluentis</name>
    <dbReference type="NCBI Taxonomy" id="1697556"/>
    <lineage>
        <taxon>Bacteria</taxon>
        <taxon>Pseudomonadati</taxon>
        <taxon>Bacteroidota</taxon>
        <taxon>Cytophagia</taxon>
        <taxon>Cytophagales</taxon>
        <taxon>Cyclobacteriaceae</taxon>
        <taxon>Algoriphagus</taxon>
    </lineage>
</organism>
<evidence type="ECO:0000256" key="1">
    <source>
        <dbReference type="ARBA" id="ARBA00008005"/>
    </source>
</evidence>
<reference evidence="4 5" key="1">
    <citation type="submission" date="2023-08" db="EMBL/GenBank/DDBJ databases">
        <title>Draft genome sequence of Algoriphagus confluentis.</title>
        <authorList>
            <person name="Takatani N."/>
            <person name="Hosokawa M."/>
            <person name="Sawabe T."/>
        </authorList>
    </citation>
    <scope>NUCLEOTIDE SEQUENCE [LARGE SCALE GENOMIC DNA]</scope>
    <source>
        <strain evidence="4 5">NBRC 111222</strain>
    </source>
</reference>
<evidence type="ECO:0000313" key="4">
    <source>
        <dbReference type="EMBL" id="GMQ29998.1"/>
    </source>
</evidence>